<evidence type="ECO:0000256" key="5">
    <source>
        <dbReference type="ARBA" id="ARBA00022840"/>
    </source>
</evidence>
<proteinExistence type="inferred from homology"/>
<dbReference type="Pfam" id="PF02503">
    <property type="entry name" value="PP_kinase"/>
    <property type="match status" value="1"/>
</dbReference>
<dbReference type="InterPro" id="IPR036832">
    <property type="entry name" value="PPK_N_dom_sf"/>
</dbReference>
<evidence type="ECO:0000256" key="4">
    <source>
        <dbReference type="ARBA" id="ARBA00022777"/>
    </source>
</evidence>
<dbReference type="NCBIfam" id="TIGR03705">
    <property type="entry name" value="poly_P_kin"/>
    <property type="match status" value="1"/>
</dbReference>
<dbReference type="Gene3D" id="3.30.870.10">
    <property type="entry name" value="Endonuclease Chain A"/>
    <property type="match status" value="2"/>
</dbReference>
<feature type="binding site" evidence="6">
    <location>
        <position position="585"/>
    </location>
    <ligand>
        <name>ATP</name>
        <dbReference type="ChEBI" id="CHEBI:30616"/>
    </ligand>
</feature>
<keyword evidence="13" id="KW-1185">Reference proteome</keyword>
<dbReference type="GO" id="GO:0006799">
    <property type="term" value="P:polyphosphate biosynthetic process"/>
    <property type="evidence" value="ECO:0007669"/>
    <property type="project" value="UniProtKB-UniRule"/>
</dbReference>
<dbReference type="InterPro" id="IPR025198">
    <property type="entry name" value="PPK_N_dom"/>
</dbReference>
<dbReference type="Pfam" id="PF17941">
    <property type="entry name" value="PP_kinase_C_1"/>
    <property type="match status" value="1"/>
</dbReference>
<dbReference type="EMBL" id="LZDD01000003">
    <property type="protein sequence ID" value="OJF71399.1"/>
    <property type="molecule type" value="Genomic_DNA"/>
</dbReference>
<comment type="function">
    <text evidence="6 7">Catalyzes the reversible transfer of the terminal phosphate of ATP to form a long-chain polyphosphate (polyP).</text>
</comment>
<evidence type="ECO:0000259" key="9">
    <source>
        <dbReference type="Pfam" id="PF13089"/>
    </source>
</evidence>
<dbReference type="InterPro" id="IPR003414">
    <property type="entry name" value="PP_kinase"/>
</dbReference>
<keyword evidence="1 6" id="KW-0597">Phosphoprotein</keyword>
<dbReference type="InterPro" id="IPR036830">
    <property type="entry name" value="PP_kinase_middle_dom_sf"/>
</dbReference>
<feature type="binding site" evidence="6">
    <location>
        <position position="557"/>
    </location>
    <ligand>
        <name>ATP</name>
        <dbReference type="ChEBI" id="CHEBI:30616"/>
    </ligand>
</feature>
<evidence type="ECO:0000256" key="6">
    <source>
        <dbReference type="HAMAP-Rule" id="MF_00347"/>
    </source>
</evidence>
<dbReference type="EC" id="2.7.4.1" evidence="6 7"/>
<dbReference type="InterPro" id="IPR024953">
    <property type="entry name" value="PP_kinase_middle"/>
</dbReference>
<protein>
    <recommendedName>
        <fullName evidence="6 7">Polyphosphate kinase</fullName>
        <ecNumber evidence="6 7">2.7.4.1</ecNumber>
    </recommendedName>
    <alternativeName>
        <fullName evidence="6">ATP-polyphosphate phosphotransferase</fullName>
    </alternativeName>
    <alternativeName>
        <fullName evidence="6">Polyphosphoric acid kinase</fullName>
    </alternativeName>
</protein>
<sequence length="709" mass="82319">MTNKYMQNREVAWLHFNERVLLEAQASEVPLLEKLKFIAIFTSNLDEFFMVRVGTLHDLMLMKKHKIDNKSDMTAAQQVDLILSMMPDLYQKRDQIYQDTLEDLKNYHIRHLTYPELNQEQKQFANKFFKQRVDELMSPQIIDMSHPLPFLENNKRYVLTELERDGQTMFGLLPMSEKSQQVLSLPGHQVDFILTENLILHKIEKIFEGYNVLTKTIIAVTRNTDLSTDNENNDLFDNYKDFMKAIVKKRKRLNIVRLESQGPLSETSKAFLFEKLGLDDAHYMVSQTPLSMDFVFPMMDIVPSAVKNDLLYPKINAYNPFKYTHSIINKIRQEDQLLSYPYEDIEGFVALLSEMAEDPECRAIKITIYRLASQSKIVEQLIKAAENGIDVTVLMELKARFDEESNINYAGILEKAGCHVIYGFEEYKTHSKVCLAIFKDRSENIHFITQLGTGNYNEKTSKIYTDFSLLTANPEIGLDANDFFTHLSLGNLNGKYKHLLQAPTSLRQQFLELIDREIAKGPDGYLFFKFNSFTDLVFIDKLVEASKARVPVKLIIRGITCLIPGIPGVTENIEIHSIVGRFLEHPRVYIFGKDKDMRMYISSADLMTRNMEERVEIAAPVYDPKIKQRIITYMNRQFSDTLKGRKVSSTGLYEMIPPIKGQKPFSAQDSFIKDAEKNFQKQIRLQEIQNKANKKPINQFFNRLRNRLK</sequence>
<dbReference type="STRING" id="1856638.A9Q68_09465"/>
<evidence type="ECO:0000259" key="8">
    <source>
        <dbReference type="Pfam" id="PF02503"/>
    </source>
</evidence>
<evidence type="ECO:0000259" key="11">
    <source>
        <dbReference type="Pfam" id="PF17941"/>
    </source>
</evidence>
<evidence type="ECO:0000256" key="3">
    <source>
        <dbReference type="ARBA" id="ARBA00022741"/>
    </source>
</evidence>
<dbReference type="RefSeq" id="WP_071794462.1">
    <property type="nucleotide sequence ID" value="NZ_LZDD01000003.1"/>
</dbReference>
<dbReference type="Gene3D" id="1.20.58.310">
    <property type="entry name" value="Polyphosphate kinase N-terminal domain"/>
    <property type="match status" value="1"/>
</dbReference>
<feature type="binding site" evidence="6">
    <location>
        <position position="370"/>
    </location>
    <ligand>
        <name>Mg(2+)</name>
        <dbReference type="ChEBI" id="CHEBI:18420"/>
    </ligand>
</feature>
<feature type="domain" description="Polyphosphate kinase middle" evidence="8">
    <location>
        <begin position="120"/>
        <end position="296"/>
    </location>
</feature>
<organism evidence="12 13">
    <name type="scientific">Streptococcus bovimastitidis</name>
    <dbReference type="NCBI Taxonomy" id="1856638"/>
    <lineage>
        <taxon>Bacteria</taxon>
        <taxon>Bacillati</taxon>
        <taxon>Bacillota</taxon>
        <taxon>Bacilli</taxon>
        <taxon>Lactobacillales</taxon>
        <taxon>Streptococcaceae</taxon>
        <taxon>Streptococcus</taxon>
    </lineage>
</organism>
<evidence type="ECO:0000313" key="13">
    <source>
        <dbReference type="Proteomes" id="UP000182015"/>
    </source>
</evidence>
<dbReference type="AlphaFoldDB" id="A0A1L8MKY2"/>
<keyword evidence="6" id="KW-0479">Metal-binding</keyword>
<evidence type="ECO:0000256" key="1">
    <source>
        <dbReference type="ARBA" id="ARBA00022553"/>
    </source>
</evidence>
<reference evidence="13" key="1">
    <citation type="submission" date="2016-06" db="EMBL/GenBank/DDBJ databases">
        <authorList>
            <person name="de Vries S.P.W."/>
            <person name="Hadjirin N.F."/>
            <person name="Lay E.M."/>
            <person name="Zadoks R.N."/>
            <person name="Peacock S.J."/>
            <person name="Parkhill J."/>
            <person name="Grant A.J."/>
            <person name="Mcdougall S."/>
            <person name="Holmes M.A."/>
        </authorList>
    </citation>
    <scope>NUCLEOTIDE SEQUENCE [LARGE SCALE GENOMIC DNA]</scope>
    <source>
        <strain evidence="13">NZ1587</strain>
    </source>
</reference>
<dbReference type="OrthoDB" id="9761456at2"/>
<dbReference type="SUPFAM" id="SSF140356">
    <property type="entry name" value="PPK N-terminal domain-like"/>
    <property type="match status" value="1"/>
</dbReference>
<dbReference type="PANTHER" id="PTHR30218:SF0">
    <property type="entry name" value="POLYPHOSPHATE KINASE"/>
    <property type="match status" value="1"/>
</dbReference>
<keyword evidence="4 6" id="KW-0418">Kinase</keyword>
<dbReference type="HAMAP" id="MF_00347">
    <property type="entry name" value="Polyphosphate_kinase"/>
    <property type="match status" value="1"/>
</dbReference>
<dbReference type="SUPFAM" id="SSF56024">
    <property type="entry name" value="Phospholipase D/nuclease"/>
    <property type="match status" value="2"/>
</dbReference>
<dbReference type="Pfam" id="PF13089">
    <property type="entry name" value="PP_kinase_N"/>
    <property type="match status" value="1"/>
</dbReference>
<comment type="similarity">
    <text evidence="6 7">Belongs to the polyphosphate kinase 1 (PPK1) family.</text>
</comment>
<keyword evidence="3 6" id="KW-0547">Nucleotide-binding</keyword>
<accession>A0A1L8MKY2</accession>
<feature type="domain" description="Polyphosphate kinase C-terminal" evidence="10">
    <location>
        <begin position="499"/>
        <end position="668"/>
    </location>
</feature>
<dbReference type="NCBIfam" id="NF003917">
    <property type="entry name" value="PRK05443.1-1"/>
    <property type="match status" value="1"/>
</dbReference>
<dbReference type="InterPro" id="IPR025200">
    <property type="entry name" value="PPK_C_dom2"/>
</dbReference>
<name>A0A1L8MKY2_9STRE</name>
<feature type="active site" description="Phosphohistidine intermediate" evidence="6">
    <location>
        <position position="430"/>
    </location>
</feature>
<dbReference type="GO" id="GO:0009358">
    <property type="term" value="C:polyphosphate kinase complex"/>
    <property type="evidence" value="ECO:0007669"/>
    <property type="project" value="InterPro"/>
</dbReference>
<dbReference type="GO" id="GO:0046872">
    <property type="term" value="F:metal ion binding"/>
    <property type="evidence" value="ECO:0007669"/>
    <property type="project" value="UniProtKB-KW"/>
</dbReference>
<comment type="cofactor">
    <cofactor evidence="6">
        <name>Mg(2+)</name>
        <dbReference type="ChEBI" id="CHEBI:18420"/>
    </cofactor>
</comment>
<keyword evidence="2 6" id="KW-0808">Transferase</keyword>
<feature type="domain" description="Polyphosphate kinase N-terminal" evidence="9">
    <location>
        <begin position="7"/>
        <end position="110"/>
    </location>
</feature>
<dbReference type="NCBIfam" id="NF003927">
    <property type="entry name" value="PRK05443.3-6"/>
    <property type="match status" value="1"/>
</dbReference>
<keyword evidence="5 6" id="KW-0067">ATP-binding</keyword>
<comment type="PTM">
    <text evidence="6 7">An intermediate of this reaction is the autophosphorylated ppk in which a phosphate is covalently linked to a histidine residue through a N-P bond.</text>
</comment>
<feature type="binding site" evidence="6">
    <location>
        <position position="44"/>
    </location>
    <ligand>
        <name>ATP</name>
        <dbReference type="ChEBI" id="CHEBI:30616"/>
    </ligand>
</feature>
<dbReference type="Pfam" id="PF13090">
    <property type="entry name" value="PP_kinase_C"/>
    <property type="match status" value="1"/>
</dbReference>
<dbReference type="CDD" id="cd09166">
    <property type="entry name" value="PLDc_PPK1_C1_unchar"/>
    <property type="match status" value="1"/>
</dbReference>
<feature type="binding site" evidence="6">
    <location>
        <position position="400"/>
    </location>
    <ligand>
        <name>Mg(2+)</name>
        <dbReference type="ChEBI" id="CHEBI:18420"/>
    </ligand>
</feature>
<dbReference type="PIRSF" id="PIRSF015589">
    <property type="entry name" value="PP_kinase"/>
    <property type="match status" value="1"/>
</dbReference>
<comment type="caution">
    <text evidence="12">The sequence shown here is derived from an EMBL/GenBank/DDBJ whole genome shotgun (WGS) entry which is preliminary data.</text>
</comment>
<gene>
    <name evidence="6" type="primary">ppk</name>
    <name evidence="12" type="ORF">A9Q68_09465</name>
</gene>
<dbReference type="Proteomes" id="UP000182015">
    <property type="component" value="Unassembled WGS sequence"/>
</dbReference>
<evidence type="ECO:0000259" key="10">
    <source>
        <dbReference type="Pfam" id="PF13090"/>
    </source>
</evidence>
<feature type="domain" description="Polyphosphate kinase C-terminal" evidence="11">
    <location>
        <begin position="327"/>
        <end position="488"/>
    </location>
</feature>
<evidence type="ECO:0000313" key="12">
    <source>
        <dbReference type="EMBL" id="OJF71399.1"/>
    </source>
</evidence>
<dbReference type="GO" id="GO:0005524">
    <property type="term" value="F:ATP binding"/>
    <property type="evidence" value="ECO:0007669"/>
    <property type="project" value="UniProtKB-KW"/>
</dbReference>
<dbReference type="InterPro" id="IPR041108">
    <property type="entry name" value="PP_kinase_C_1"/>
</dbReference>
<feature type="binding site" evidence="6">
    <location>
        <position position="464"/>
    </location>
    <ligand>
        <name>ATP</name>
        <dbReference type="ChEBI" id="CHEBI:30616"/>
    </ligand>
</feature>
<dbReference type="Gene3D" id="3.30.1840.10">
    <property type="entry name" value="Polyphosphate kinase middle domain"/>
    <property type="match status" value="1"/>
</dbReference>
<evidence type="ECO:0000256" key="7">
    <source>
        <dbReference type="RuleBase" id="RU003800"/>
    </source>
</evidence>
<dbReference type="GO" id="GO:0008976">
    <property type="term" value="F:polyphosphate kinase activity"/>
    <property type="evidence" value="ECO:0007669"/>
    <property type="project" value="UniProtKB-UniRule"/>
</dbReference>
<keyword evidence="6" id="KW-0460">Magnesium</keyword>
<dbReference type="SUPFAM" id="SSF143724">
    <property type="entry name" value="PHP14-like"/>
    <property type="match status" value="1"/>
</dbReference>
<evidence type="ECO:0000256" key="2">
    <source>
        <dbReference type="ARBA" id="ARBA00022679"/>
    </source>
</evidence>
<comment type="catalytic activity">
    <reaction evidence="6 7">
        <text>[phosphate](n) + ATP = [phosphate](n+1) + ADP</text>
        <dbReference type="Rhea" id="RHEA:19573"/>
        <dbReference type="Rhea" id="RHEA-COMP:9859"/>
        <dbReference type="Rhea" id="RHEA-COMP:14280"/>
        <dbReference type="ChEBI" id="CHEBI:16838"/>
        <dbReference type="ChEBI" id="CHEBI:30616"/>
        <dbReference type="ChEBI" id="CHEBI:456216"/>
        <dbReference type="EC" id="2.7.4.1"/>
    </reaction>
</comment>
<dbReference type="PANTHER" id="PTHR30218">
    <property type="entry name" value="POLYPHOSPHATE KINASE"/>
    <property type="match status" value="1"/>
</dbReference>